<reference evidence="1 2" key="1">
    <citation type="submission" date="2007-03" db="EMBL/GenBank/DDBJ databases">
        <authorList>
            <person name="Heidelberg J."/>
        </authorList>
    </citation>
    <scope>NUCLEOTIDE SEQUENCE [LARGE SCALE GENOMIC DNA]</scope>
    <source>
        <strain evidence="2">ATCC 39541 / Classical Ogawa 395 / O395</strain>
    </source>
</reference>
<dbReference type="KEGG" id="vcr:VC395_A0111"/>
<dbReference type="InterPro" id="IPR017738">
    <property type="entry name" value="T6SS-assoc_VCA0118"/>
</dbReference>
<dbReference type="NCBIfam" id="TIGR03360">
    <property type="entry name" value="VI_minor_1"/>
    <property type="match status" value="1"/>
</dbReference>
<name>A0A0H3AEC4_VIBC3</name>
<dbReference type="Proteomes" id="UP000000249">
    <property type="component" value="Chromosome 2"/>
</dbReference>
<dbReference type="OrthoDB" id="7831428at2"/>
<dbReference type="KEGG" id="vco:VC0395_0019"/>
<accession>A0A0H3AEC4</accession>
<organism evidence="1 2">
    <name type="scientific">Vibrio cholerae serotype O1 (strain ATCC 39541 / Classical Ogawa 395 / O395)</name>
    <dbReference type="NCBI Taxonomy" id="345073"/>
    <lineage>
        <taxon>Bacteria</taxon>
        <taxon>Pseudomonadati</taxon>
        <taxon>Pseudomonadota</taxon>
        <taxon>Gammaproteobacteria</taxon>
        <taxon>Vibrionales</taxon>
        <taxon>Vibrionaceae</taxon>
        <taxon>Vibrio</taxon>
    </lineage>
</organism>
<dbReference type="Pfam" id="PF11319">
    <property type="entry name" value="VasI"/>
    <property type="match status" value="1"/>
</dbReference>
<dbReference type="PATRIC" id="fig|345073.21.peg.2871"/>
<dbReference type="AlphaFoldDB" id="A0A0H3AEC4"/>
<evidence type="ECO:0008006" key="3">
    <source>
        <dbReference type="Google" id="ProtNLM"/>
    </source>
</evidence>
<evidence type="ECO:0000313" key="1">
    <source>
        <dbReference type="EMBL" id="ABQ18707.1"/>
    </source>
</evidence>
<gene>
    <name evidence="1" type="ordered locus">VC0395_0019</name>
</gene>
<dbReference type="EMBL" id="CP000626">
    <property type="protein sequence ID" value="ABQ18707.1"/>
    <property type="molecule type" value="Genomic_DNA"/>
</dbReference>
<evidence type="ECO:0000313" key="2">
    <source>
        <dbReference type="Proteomes" id="UP000000249"/>
    </source>
</evidence>
<dbReference type="eggNOG" id="ENOG5032RR9">
    <property type="taxonomic scope" value="Bacteria"/>
</dbReference>
<proteinExistence type="predicted"/>
<sequence length="227" mass="24637">MPEIGDQNPMRITVLVVSLILGCAGSAHVLAASQDAGSQVEQAELCREIPARLERLACFDRVFATPLEQVAIAPSNPYPAEWQRAMVALSESQSEAGWVLGTQGEGRGSSAWIALPAQNRSSGETSPPVLLLSCINNLSRIELALPKEVADARIQVSIRHETQFWRSDDHGVLFSSARGMPAIEMMKLAASESRLLLRSNAPFADGLQFDTRGVNEALDALRERCGW</sequence>
<protein>
    <recommendedName>
        <fullName evidence="3">Type VI secretion system-associated protein TagO</fullName>
    </recommendedName>
</protein>